<evidence type="ECO:0000256" key="1">
    <source>
        <dbReference type="ARBA" id="ARBA00006484"/>
    </source>
</evidence>
<comment type="similarity">
    <text evidence="1">Belongs to the short-chain dehydrogenases/reductases (SDR) family.</text>
</comment>
<evidence type="ECO:0000256" key="2">
    <source>
        <dbReference type="ARBA" id="ARBA00023002"/>
    </source>
</evidence>
<feature type="compositionally biased region" description="Basic residues" evidence="3">
    <location>
        <begin position="130"/>
        <end position="151"/>
    </location>
</feature>
<keyword evidence="5" id="KW-1185">Reference proteome</keyword>
<feature type="compositionally biased region" description="Low complexity" evidence="3">
    <location>
        <begin position="68"/>
        <end position="87"/>
    </location>
</feature>
<reference evidence="4 5" key="1">
    <citation type="journal article" date="2020" name="Genomics">
        <title>Complete, high-quality genomes from long-read metagenomic sequencing of two wolf lichen thalli reveals enigmatic genome architecture.</title>
        <authorList>
            <person name="McKenzie S.K."/>
            <person name="Walston R.F."/>
            <person name="Allen J.L."/>
        </authorList>
    </citation>
    <scope>NUCLEOTIDE SEQUENCE [LARGE SCALE GENOMIC DNA]</scope>
    <source>
        <strain evidence="4">WasteWater2</strain>
    </source>
</reference>
<dbReference type="PANTHER" id="PTHR43669">
    <property type="entry name" value="5-KETO-D-GLUCONATE 5-REDUCTASE"/>
    <property type="match status" value="1"/>
</dbReference>
<evidence type="ECO:0000256" key="3">
    <source>
        <dbReference type="SAM" id="MobiDB-lite"/>
    </source>
</evidence>
<dbReference type="PANTHER" id="PTHR43669:SF3">
    <property type="entry name" value="ALCOHOL DEHYDROGENASE, PUTATIVE (AFU_ORTHOLOGUE AFUA_3G03445)-RELATED"/>
    <property type="match status" value="1"/>
</dbReference>
<evidence type="ECO:0000313" key="5">
    <source>
        <dbReference type="Proteomes" id="UP000578531"/>
    </source>
</evidence>
<dbReference type="GeneID" id="59282934"/>
<gene>
    <name evidence="4" type="ORF">HO173_001259</name>
</gene>
<accession>A0A8H6G4U8</accession>
<feature type="region of interest" description="Disordered" evidence="3">
    <location>
        <begin position="67"/>
        <end position="93"/>
    </location>
</feature>
<dbReference type="PRINTS" id="PR00081">
    <property type="entry name" value="GDHRDH"/>
</dbReference>
<feature type="region of interest" description="Disordered" evidence="3">
    <location>
        <begin position="116"/>
        <end position="164"/>
    </location>
</feature>
<sequence>MSSPSTVVLITGTHLPSLPPGPTPAFSLPLTYLVPSANSGIGYAASKVINPASAKHHIIKASRSIEKGNAASSAVSGSGIKGTTSSIQPDVTDASSVAAAVQRVESEQGRMDVPVNNAGIHSQAATPKGPTRKHLRHQRHRRGSPSRKRLRPLVAGLGEPTGDGFDSGRDARAYGMSKTALDMLVVLDGTALEKQGVENQSRDTFRKKANLPPLTQILANETYPESRHPVPRVQCQRNFQ</sequence>
<dbReference type="Pfam" id="PF00106">
    <property type="entry name" value="adh_short"/>
    <property type="match status" value="1"/>
</dbReference>
<dbReference type="InterPro" id="IPR002347">
    <property type="entry name" value="SDR_fam"/>
</dbReference>
<evidence type="ECO:0000313" key="4">
    <source>
        <dbReference type="EMBL" id="KAF6240588.1"/>
    </source>
</evidence>
<protein>
    <submittedName>
        <fullName evidence="4">Uncharacterized protein</fullName>
    </submittedName>
</protein>
<dbReference type="RefSeq" id="XP_037169847.1">
    <property type="nucleotide sequence ID" value="XM_037303200.1"/>
</dbReference>
<dbReference type="AlphaFoldDB" id="A0A8H6G4U8"/>
<dbReference type="SUPFAM" id="SSF51735">
    <property type="entry name" value="NAD(P)-binding Rossmann-fold domains"/>
    <property type="match status" value="1"/>
</dbReference>
<organism evidence="4 5">
    <name type="scientific">Letharia columbiana</name>
    <dbReference type="NCBI Taxonomy" id="112416"/>
    <lineage>
        <taxon>Eukaryota</taxon>
        <taxon>Fungi</taxon>
        <taxon>Dikarya</taxon>
        <taxon>Ascomycota</taxon>
        <taxon>Pezizomycotina</taxon>
        <taxon>Lecanoromycetes</taxon>
        <taxon>OSLEUM clade</taxon>
        <taxon>Lecanoromycetidae</taxon>
        <taxon>Lecanorales</taxon>
        <taxon>Lecanorineae</taxon>
        <taxon>Parmeliaceae</taxon>
        <taxon>Letharia</taxon>
    </lineage>
</organism>
<dbReference type="OrthoDB" id="7289984at2759"/>
<comment type="caution">
    <text evidence="4">The sequence shown here is derived from an EMBL/GenBank/DDBJ whole genome shotgun (WGS) entry which is preliminary data.</text>
</comment>
<feature type="region of interest" description="Disordered" evidence="3">
    <location>
        <begin position="221"/>
        <end position="240"/>
    </location>
</feature>
<dbReference type="Gene3D" id="3.40.50.720">
    <property type="entry name" value="NAD(P)-binding Rossmann-like Domain"/>
    <property type="match status" value="1"/>
</dbReference>
<keyword evidence="2" id="KW-0560">Oxidoreductase</keyword>
<dbReference type="Proteomes" id="UP000578531">
    <property type="component" value="Unassembled WGS sequence"/>
</dbReference>
<dbReference type="EMBL" id="JACCJC010000003">
    <property type="protein sequence ID" value="KAF6240588.1"/>
    <property type="molecule type" value="Genomic_DNA"/>
</dbReference>
<name>A0A8H6G4U8_9LECA</name>
<dbReference type="GO" id="GO:0016491">
    <property type="term" value="F:oxidoreductase activity"/>
    <property type="evidence" value="ECO:0007669"/>
    <property type="project" value="UniProtKB-KW"/>
</dbReference>
<dbReference type="InterPro" id="IPR036291">
    <property type="entry name" value="NAD(P)-bd_dom_sf"/>
</dbReference>
<proteinExistence type="inferred from homology"/>